<keyword evidence="1" id="KW-0732">Signal</keyword>
<comment type="caution">
    <text evidence="2">The sequence shown here is derived from an EMBL/GenBank/DDBJ whole genome shotgun (WGS) entry which is preliminary data.</text>
</comment>
<feature type="signal peptide" evidence="1">
    <location>
        <begin position="1"/>
        <end position="18"/>
    </location>
</feature>
<name>A0A6L6Q0Y8_9BURK</name>
<proteinExistence type="predicted"/>
<keyword evidence="3" id="KW-1185">Reference proteome</keyword>
<gene>
    <name evidence="2" type="ORF">GM668_13340</name>
</gene>
<accession>A0A6L6Q0Y8</accession>
<evidence type="ECO:0000313" key="3">
    <source>
        <dbReference type="Proteomes" id="UP000484015"/>
    </source>
</evidence>
<feature type="chain" id="PRO_5027096256" evidence="1">
    <location>
        <begin position="19"/>
        <end position="183"/>
    </location>
</feature>
<protein>
    <submittedName>
        <fullName evidence="2">Uncharacterized protein</fullName>
    </submittedName>
</protein>
<dbReference type="AlphaFoldDB" id="A0A6L6Q0Y8"/>
<sequence length="183" mass="19771">MRILLGIVSFGAASVSFAMPVVKTCSVGGVRHQNVSVIKDAKVASTYLYYLKQDGNRIPFFGTTEQSRGDSILVQCAGKKLRALIVSGEFTANALQGFVVTYAPGASSPERMDFAEKSRPRWLYLAPREIIVVFSTSGYGETSAPYVAYRHAVGTSNADTIKALNELPSPVGFEVVKLAQQAR</sequence>
<dbReference type="Proteomes" id="UP000484015">
    <property type="component" value="Unassembled WGS sequence"/>
</dbReference>
<organism evidence="2 3">
    <name type="scientific">Pseudoduganella ginsengisoli</name>
    <dbReference type="NCBI Taxonomy" id="1462440"/>
    <lineage>
        <taxon>Bacteria</taxon>
        <taxon>Pseudomonadati</taxon>
        <taxon>Pseudomonadota</taxon>
        <taxon>Betaproteobacteria</taxon>
        <taxon>Burkholderiales</taxon>
        <taxon>Oxalobacteraceae</taxon>
        <taxon>Telluria group</taxon>
        <taxon>Pseudoduganella</taxon>
    </lineage>
</organism>
<evidence type="ECO:0000313" key="2">
    <source>
        <dbReference type="EMBL" id="MTW03069.1"/>
    </source>
</evidence>
<dbReference type="OrthoDB" id="7022283at2"/>
<dbReference type="EMBL" id="WNLA01000007">
    <property type="protein sequence ID" value="MTW03069.1"/>
    <property type="molecule type" value="Genomic_DNA"/>
</dbReference>
<reference evidence="2 3" key="1">
    <citation type="submission" date="2019-11" db="EMBL/GenBank/DDBJ databases">
        <title>Type strains purchased from KCTC, JCM and DSMZ.</title>
        <authorList>
            <person name="Lu H."/>
        </authorList>
    </citation>
    <scope>NUCLEOTIDE SEQUENCE [LARGE SCALE GENOMIC DNA]</scope>
    <source>
        <strain evidence="2 3">KCTC 42409</strain>
    </source>
</reference>
<evidence type="ECO:0000256" key="1">
    <source>
        <dbReference type="SAM" id="SignalP"/>
    </source>
</evidence>